<dbReference type="Proteomes" id="UP000199642">
    <property type="component" value="Unassembled WGS sequence"/>
</dbReference>
<gene>
    <name evidence="4" type="ORF">SAMN04487988_101172</name>
</gene>
<evidence type="ECO:0000256" key="1">
    <source>
        <dbReference type="ARBA" id="ARBA00022553"/>
    </source>
</evidence>
<sequence>MKRIQILILDDDKIQHLLLQKRLSLIEPKPELHCFDNPMNAIDFLKYHSIDLILLDLHLPEMEGWEIINEIKKIGTKGRVFVLSGSVDPEDRNRIADDPFIQGHFEKPLSQLDLESMLSQ</sequence>
<keyword evidence="1 2" id="KW-0597">Phosphoprotein</keyword>
<protein>
    <submittedName>
        <fullName evidence="4">Response regulator receiver domain-containing protein</fullName>
    </submittedName>
</protein>
<dbReference type="GO" id="GO:0000160">
    <property type="term" value="P:phosphorelay signal transduction system"/>
    <property type="evidence" value="ECO:0007669"/>
    <property type="project" value="InterPro"/>
</dbReference>
<dbReference type="InterPro" id="IPR050595">
    <property type="entry name" value="Bact_response_regulator"/>
</dbReference>
<dbReference type="PANTHER" id="PTHR44591">
    <property type="entry name" value="STRESS RESPONSE REGULATOR PROTEIN 1"/>
    <property type="match status" value="1"/>
</dbReference>
<dbReference type="InterPro" id="IPR011006">
    <property type="entry name" value="CheY-like_superfamily"/>
</dbReference>
<dbReference type="Pfam" id="PF00072">
    <property type="entry name" value="Response_reg"/>
    <property type="match status" value="1"/>
</dbReference>
<evidence type="ECO:0000259" key="3">
    <source>
        <dbReference type="PROSITE" id="PS50110"/>
    </source>
</evidence>
<dbReference type="Gene3D" id="3.40.50.2300">
    <property type="match status" value="1"/>
</dbReference>
<dbReference type="InterPro" id="IPR001789">
    <property type="entry name" value="Sig_transdc_resp-reg_receiver"/>
</dbReference>
<organism evidence="4 5">
    <name type="scientific">Algoriphagus hitonicola</name>
    <dbReference type="NCBI Taxonomy" id="435880"/>
    <lineage>
        <taxon>Bacteria</taxon>
        <taxon>Pseudomonadati</taxon>
        <taxon>Bacteroidota</taxon>
        <taxon>Cytophagia</taxon>
        <taxon>Cytophagales</taxon>
        <taxon>Cyclobacteriaceae</taxon>
        <taxon>Algoriphagus</taxon>
    </lineage>
</organism>
<dbReference type="EMBL" id="FOPC01000001">
    <property type="protein sequence ID" value="SFG04204.1"/>
    <property type="molecule type" value="Genomic_DNA"/>
</dbReference>
<feature type="domain" description="Response regulatory" evidence="3">
    <location>
        <begin position="5"/>
        <end position="120"/>
    </location>
</feature>
<evidence type="ECO:0000313" key="4">
    <source>
        <dbReference type="EMBL" id="SFG04204.1"/>
    </source>
</evidence>
<dbReference type="OrthoDB" id="1524091at2"/>
<keyword evidence="5" id="KW-1185">Reference proteome</keyword>
<accession>A0A1I2NK00</accession>
<dbReference type="SMART" id="SM00448">
    <property type="entry name" value="REC"/>
    <property type="match status" value="1"/>
</dbReference>
<dbReference type="RefSeq" id="WP_092788353.1">
    <property type="nucleotide sequence ID" value="NZ_FOPC01000001.1"/>
</dbReference>
<dbReference type="PROSITE" id="PS50110">
    <property type="entry name" value="RESPONSE_REGULATORY"/>
    <property type="match status" value="1"/>
</dbReference>
<evidence type="ECO:0000256" key="2">
    <source>
        <dbReference type="PROSITE-ProRule" id="PRU00169"/>
    </source>
</evidence>
<reference evidence="5" key="1">
    <citation type="submission" date="2016-10" db="EMBL/GenBank/DDBJ databases">
        <authorList>
            <person name="Varghese N."/>
            <person name="Submissions S."/>
        </authorList>
    </citation>
    <scope>NUCLEOTIDE SEQUENCE [LARGE SCALE GENOMIC DNA]</scope>
    <source>
        <strain evidence="5">DSM 19315</strain>
    </source>
</reference>
<evidence type="ECO:0000313" key="5">
    <source>
        <dbReference type="Proteomes" id="UP000199642"/>
    </source>
</evidence>
<dbReference type="AlphaFoldDB" id="A0A1I2NK00"/>
<name>A0A1I2NK00_9BACT</name>
<dbReference type="SUPFAM" id="SSF52172">
    <property type="entry name" value="CheY-like"/>
    <property type="match status" value="1"/>
</dbReference>
<feature type="modified residue" description="4-aspartylphosphate" evidence="2">
    <location>
        <position position="56"/>
    </location>
</feature>
<dbReference type="STRING" id="435880.SAMN04487988_101172"/>
<dbReference type="PANTHER" id="PTHR44591:SF3">
    <property type="entry name" value="RESPONSE REGULATORY DOMAIN-CONTAINING PROTEIN"/>
    <property type="match status" value="1"/>
</dbReference>
<proteinExistence type="predicted"/>